<reference evidence="1" key="1">
    <citation type="submission" date="2023-09" db="EMBL/GenBank/DDBJ databases">
        <title>Arcobacter tbilisiensis sp. nov. isolated from chicken meat in Tbilisi, Georgia.</title>
        <authorList>
            <person name="Matthias R."/>
            <person name="Zautner A.E."/>
        </authorList>
    </citation>
    <scope>NUCLEOTIDE SEQUENCE</scope>
    <source>
        <strain evidence="1">LEO 107</strain>
    </source>
</reference>
<proteinExistence type="predicted"/>
<protein>
    <submittedName>
        <fullName evidence="1">Uncharacterized protein</fullName>
    </submittedName>
</protein>
<sequence>MNFISNTQEELKLLNIIDGNEYLIEYKNKDYFNGEETIEKTKAKALINDNQILFIVPDPYGMDRFISDVKIL</sequence>
<organism evidence="1">
    <name type="scientific">Arcobacter sp. AZ-2023</name>
    <dbReference type="NCBI Taxonomy" id="3074453"/>
    <lineage>
        <taxon>Bacteria</taxon>
        <taxon>Pseudomonadati</taxon>
        <taxon>Campylobacterota</taxon>
        <taxon>Epsilonproteobacteria</taxon>
        <taxon>Campylobacterales</taxon>
        <taxon>Arcobacteraceae</taxon>
        <taxon>Arcobacter</taxon>
    </lineage>
</organism>
<gene>
    <name evidence="1" type="ORF">RJG54_07860</name>
</gene>
<evidence type="ECO:0000313" key="1">
    <source>
        <dbReference type="EMBL" id="WNL16136.1"/>
    </source>
</evidence>
<name>A0AA96CTW9_9BACT</name>
<accession>A0AA96CTW9</accession>
<dbReference type="EMBL" id="CP134846">
    <property type="protein sequence ID" value="WNL16136.1"/>
    <property type="molecule type" value="Genomic_DNA"/>
</dbReference>
<dbReference type="AlphaFoldDB" id="A0AA96CTW9"/>